<comment type="caution">
    <text evidence="3">The sequence shown here is derived from an EMBL/GenBank/DDBJ whole genome shotgun (WGS) entry which is preliminary data.</text>
</comment>
<dbReference type="Proteomes" id="UP000663879">
    <property type="component" value="Unassembled WGS sequence"/>
</dbReference>
<keyword evidence="2" id="KW-0472">Membrane</keyword>
<reference evidence="3" key="1">
    <citation type="submission" date="2021-02" db="EMBL/GenBank/DDBJ databases">
        <authorList>
            <person name="Nowell W R."/>
        </authorList>
    </citation>
    <scope>NUCLEOTIDE SEQUENCE</scope>
    <source>
        <strain evidence="3">Ploen Becks lab</strain>
    </source>
</reference>
<feature type="compositionally biased region" description="Basic and acidic residues" evidence="1">
    <location>
        <begin position="54"/>
        <end position="73"/>
    </location>
</feature>
<feature type="region of interest" description="Disordered" evidence="1">
    <location>
        <begin position="197"/>
        <end position="223"/>
    </location>
</feature>
<keyword evidence="4" id="KW-1185">Reference proteome</keyword>
<evidence type="ECO:0000313" key="3">
    <source>
        <dbReference type="EMBL" id="CAF0717499.1"/>
    </source>
</evidence>
<evidence type="ECO:0000256" key="1">
    <source>
        <dbReference type="SAM" id="MobiDB-lite"/>
    </source>
</evidence>
<keyword evidence="2" id="KW-0812">Transmembrane</keyword>
<evidence type="ECO:0000256" key="2">
    <source>
        <dbReference type="SAM" id="Phobius"/>
    </source>
</evidence>
<organism evidence="3 4">
    <name type="scientific">Brachionus calyciflorus</name>
    <dbReference type="NCBI Taxonomy" id="104777"/>
    <lineage>
        <taxon>Eukaryota</taxon>
        <taxon>Metazoa</taxon>
        <taxon>Spiralia</taxon>
        <taxon>Gnathifera</taxon>
        <taxon>Rotifera</taxon>
        <taxon>Eurotatoria</taxon>
        <taxon>Monogononta</taxon>
        <taxon>Pseudotrocha</taxon>
        <taxon>Ploima</taxon>
        <taxon>Brachionidae</taxon>
        <taxon>Brachionus</taxon>
    </lineage>
</organism>
<feature type="transmembrane region" description="Helical" evidence="2">
    <location>
        <begin position="12"/>
        <end position="31"/>
    </location>
</feature>
<feature type="compositionally biased region" description="Basic and acidic residues" evidence="1">
    <location>
        <begin position="36"/>
        <end position="47"/>
    </location>
</feature>
<feature type="compositionally biased region" description="Basic and acidic residues" evidence="1">
    <location>
        <begin position="197"/>
        <end position="206"/>
    </location>
</feature>
<accession>A0A813MCB5</accession>
<feature type="region of interest" description="Disordered" evidence="1">
    <location>
        <begin position="297"/>
        <end position="335"/>
    </location>
</feature>
<evidence type="ECO:0000313" key="4">
    <source>
        <dbReference type="Proteomes" id="UP000663879"/>
    </source>
</evidence>
<dbReference type="OrthoDB" id="10609426at2759"/>
<sequence length="335" mass="37518">MSVSSLFQSEYVLALGFTFILGLIGVVTYFFSFKQSEPKQSEPETTPKKTVKTKLKESKTKVQKTEPTEPVKKVEEPAKKVETVKKVEEPVKTVKKTETVNKKTVKKEVKKTVVEEPVVQTQNEEPVVDASGWTTVVDKRSEKKKQKSATPEAPVVQNKKEAKSVEVVQNVEVVNNNQLVIGAKQPSSLLTESVIERTETKEKEDDWIPANPKSKKDKKKEKKEAVVEVDVKPQEVVPVVPEVKEVKSKKSKNKSAAQNLAHAIQDAIVDTVESKNPKVNLKQTSLTDSIILIEKENKRTESNQSSNDSLQDIDGDDGFITITNKKSKKNVRREQ</sequence>
<feature type="region of interest" description="Disordered" evidence="1">
    <location>
        <begin position="36"/>
        <end position="73"/>
    </location>
</feature>
<protein>
    <submittedName>
        <fullName evidence="3">Uncharacterized protein</fullName>
    </submittedName>
</protein>
<name>A0A813MCB5_9BILA</name>
<dbReference type="AlphaFoldDB" id="A0A813MCB5"/>
<gene>
    <name evidence="3" type="ORF">OXX778_LOCUS1822</name>
</gene>
<dbReference type="EMBL" id="CAJNOC010000127">
    <property type="protein sequence ID" value="CAF0717499.1"/>
    <property type="molecule type" value="Genomic_DNA"/>
</dbReference>
<feature type="region of interest" description="Disordered" evidence="1">
    <location>
        <begin position="138"/>
        <end position="161"/>
    </location>
</feature>
<keyword evidence="2" id="KW-1133">Transmembrane helix</keyword>
<feature type="compositionally biased region" description="Basic residues" evidence="1">
    <location>
        <begin position="325"/>
        <end position="335"/>
    </location>
</feature>
<proteinExistence type="predicted"/>